<feature type="domain" description="Prokaryotic-type class I peptide chain release factors" evidence="1">
    <location>
        <begin position="35"/>
        <end position="177"/>
    </location>
</feature>
<name>A0A9P6WP13_9ASCO</name>
<dbReference type="InterPro" id="IPR052104">
    <property type="entry name" value="Mito_Release_Factor_mL62"/>
</dbReference>
<dbReference type="InterPro" id="IPR000352">
    <property type="entry name" value="Pep_chain_release_fac_I"/>
</dbReference>
<dbReference type="GO" id="GO:0070126">
    <property type="term" value="P:mitochondrial translational termination"/>
    <property type="evidence" value="ECO:0007669"/>
    <property type="project" value="TreeGrafter"/>
</dbReference>
<dbReference type="SUPFAM" id="SSF110916">
    <property type="entry name" value="Peptidyl-tRNA hydrolase domain-like"/>
    <property type="match status" value="1"/>
</dbReference>
<reference evidence="2" key="1">
    <citation type="submission" date="2020-11" db="EMBL/GenBank/DDBJ databases">
        <title>Kefir isolates.</title>
        <authorList>
            <person name="Marcisauskas S."/>
            <person name="Kim Y."/>
            <person name="Blasche S."/>
        </authorList>
    </citation>
    <scope>NUCLEOTIDE SEQUENCE</scope>
    <source>
        <strain evidence="2">Olga-1</strain>
    </source>
</reference>
<dbReference type="PANTHER" id="PTHR11075">
    <property type="entry name" value="PEPTIDE CHAIN RELEASE FACTOR"/>
    <property type="match status" value="1"/>
</dbReference>
<proteinExistence type="predicted"/>
<keyword evidence="3" id="KW-1185">Reference proteome</keyword>
<sequence>MHKIQAVRNFSTFSNLFQKQSGLIDLEHSQIAKYFDISYARSSGAGGQHVNTTDSKAIIKLSQSKWYSARGKWIPADPFDIIMSNLVDPTTPDNKKFPYFTQSGDVLIMSSTTRYRDKNLNECFKKFIDAVKICSQGKKEVSAETKQRWDKLKKLENEGRIKEKKIKKDKKQFRKKVNMSDY</sequence>
<dbReference type="AlphaFoldDB" id="A0A9P6WP13"/>
<dbReference type="PANTHER" id="PTHR11075:SF54">
    <property type="entry name" value="LARGE RIBOSOMAL SUBUNIT PROTEIN ML62"/>
    <property type="match status" value="1"/>
</dbReference>
<dbReference type="GO" id="GO:0016150">
    <property type="term" value="F:translation release factor activity, codon nonspecific"/>
    <property type="evidence" value="ECO:0007669"/>
    <property type="project" value="TreeGrafter"/>
</dbReference>
<dbReference type="GO" id="GO:0004045">
    <property type="term" value="F:peptidyl-tRNA hydrolase activity"/>
    <property type="evidence" value="ECO:0007669"/>
    <property type="project" value="TreeGrafter"/>
</dbReference>
<evidence type="ECO:0000259" key="1">
    <source>
        <dbReference type="Pfam" id="PF00472"/>
    </source>
</evidence>
<evidence type="ECO:0000313" key="2">
    <source>
        <dbReference type="EMBL" id="KAG0690660.1"/>
    </source>
</evidence>
<accession>A0A9P6WP13</accession>
<protein>
    <recommendedName>
        <fullName evidence="1">Prokaryotic-type class I peptide chain release factors domain-containing protein</fullName>
    </recommendedName>
</protein>
<dbReference type="Gene3D" id="3.30.160.20">
    <property type="match status" value="1"/>
</dbReference>
<dbReference type="Proteomes" id="UP000697127">
    <property type="component" value="Unassembled WGS sequence"/>
</dbReference>
<dbReference type="Pfam" id="PF00472">
    <property type="entry name" value="RF-1"/>
    <property type="match status" value="1"/>
</dbReference>
<comment type="caution">
    <text evidence="2">The sequence shown here is derived from an EMBL/GenBank/DDBJ whole genome shotgun (WGS) entry which is preliminary data.</text>
</comment>
<gene>
    <name evidence="2" type="ORF">C6P40_002023</name>
</gene>
<dbReference type="OrthoDB" id="270639at2759"/>
<evidence type="ECO:0000313" key="3">
    <source>
        <dbReference type="Proteomes" id="UP000697127"/>
    </source>
</evidence>
<organism evidence="2 3">
    <name type="scientific">Pichia californica</name>
    <dbReference type="NCBI Taxonomy" id="460514"/>
    <lineage>
        <taxon>Eukaryota</taxon>
        <taxon>Fungi</taxon>
        <taxon>Dikarya</taxon>
        <taxon>Ascomycota</taxon>
        <taxon>Saccharomycotina</taxon>
        <taxon>Pichiomycetes</taxon>
        <taxon>Pichiales</taxon>
        <taxon>Pichiaceae</taxon>
        <taxon>Pichia</taxon>
    </lineage>
</organism>
<dbReference type="GO" id="GO:0005762">
    <property type="term" value="C:mitochondrial large ribosomal subunit"/>
    <property type="evidence" value="ECO:0007669"/>
    <property type="project" value="TreeGrafter"/>
</dbReference>
<dbReference type="EMBL" id="PUHW01000023">
    <property type="protein sequence ID" value="KAG0690660.1"/>
    <property type="molecule type" value="Genomic_DNA"/>
</dbReference>